<feature type="region of interest" description="Disordered" evidence="3">
    <location>
        <begin position="703"/>
        <end position="725"/>
    </location>
</feature>
<feature type="region of interest" description="Disordered" evidence="3">
    <location>
        <begin position="770"/>
        <end position="805"/>
    </location>
</feature>
<dbReference type="AlphaFoldDB" id="A0AAJ5Z5D2"/>
<feature type="region of interest" description="Disordered" evidence="3">
    <location>
        <begin position="1"/>
        <end position="22"/>
    </location>
</feature>
<dbReference type="GO" id="GO:0005654">
    <property type="term" value="C:nucleoplasm"/>
    <property type="evidence" value="ECO:0007669"/>
    <property type="project" value="TreeGrafter"/>
</dbReference>
<keyword evidence="7" id="KW-1185">Reference proteome</keyword>
<evidence type="ECO:0000256" key="2">
    <source>
        <dbReference type="ARBA" id="ARBA00023242"/>
    </source>
</evidence>
<protein>
    <submittedName>
        <fullName evidence="6">Platinum sensitivity protein</fullName>
    </submittedName>
</protein>
<proteinExistence type="predicted"/>
<feature type="domain" description="Serine/threonine-protein phosphatase 4 regulatory subunit 3-like central" evidence="4">
    <location>
        <begin position="209"/>
        <end position="693"/>
    </location>
</feature>
<dbReference type="PANTHER" id="PTHR23318">
    <property type="entry name" value="ATP SYNTHASE GAMMA-RELATED"/>
    <property type="match status" value="1"/>
</dbReference>
<keyword evidence="2" id="KW-0539">Nucleus</keyword>
<dbReference type="GO" id="GO:0072542">
    <property type="term" value="F:protein phosphatase activator activity"/>
    <property type="evidence" value="ECO:0007669"/>
    <property type="project" value="TreeGrafter"/>
</dbReference>
<dbReference type="GO" id="GO:0006974">
    <property type="term" value="P:DNA damage response"/>
    <property type="evidence" value="ECO:0007669"/>
    <property type="project" value="TreeGrafter"/>
</dbReference>
<evidence type="ECO:0000259" key="5">
    <source>
        <dbReference type="Pfam" id="PF22972"/>
    </source>
</evidence>
<dbReference type="Pfam" id="PF22972">
    <property type="entry name" value="EVH1_PP4R3"/>
    <property type="match status" value="1"/>
</dbReference>
<accession>A0AAJ5Z5D2</accession>
<evidence type="ECO:0000256" key="3">
    <source>
        <dbReference type="SAM" id="MobiDB-lite"/>
    </source>
</evidence>
<gene>
    <name evidence="6" type="primary">PSY2</name>
    <name evidence="6" type="ORF">MARU1_001519</name>
</gene>
<feature type="compositionally biased region" description="Basic and acidic residues" evidence="3">
    <location>
        <begin position="774"/>
        <end position="787"/>
    </location>
</feature>
<dbReference type="Proteomes" id="UP001217582">
    <property type="component" value="Chromosome 3"/>
</dbReference>
<dbReference type="InterPro" id="IPR055236">
    <property type="entry name" value="EVH1_PP4R3"/>
</dbReference>
<reference evidence="6 7" key="1">
    <citation type="submission" date="2023-03" db="EMBL/GenBank/DDBJ databases">
        <title>Mating type loci evolution in Malassezia.</title>
        <authorList>
            <person name="Coelho M.A."/>
        </authorList>
    </citation>
    <scope>NUCLEOTIDE SEQUENCE [LARGE SCALE GENOMIC DNA]</scope>
    <source>
        <strain evidence="6 7">CBS 13387</strain>
    </source>
</reference>
<dbReference type="GO" id="GO:0030289">
    <property type="term" value="C:protein phosphatase 4 complex"/>
    <property type="evidence" value="ECO:0007669"/>
    <property type="project" value="TreeGrafter"/>
</dbReference>
<evidence type="ECO:0000313" key="7">
    <source>
        <dbReference type="Proteomes" id="UP001217582"/>
    </source>
</evidence>
<feature type="domain" description="PP4R3 EVH1-like" evidence="5">
    <location>
        <begin position="110"/>
        <end position="174"/>
    </location>
</feature>
<comment type="subcellular location">
    <subcellularLocation>
        <location evidence="1">Nucleus</location>
    </subcellularLocation>
</comment>
<dbReference type="EMBL" id="CP119918">
    <property type="protein sequence ID" value="WFD15501.1"/>
    <property type="molecule type" value="Genomic_DNA"/>
</dbReference>
<name>A0AAJ5Z5D2_9BASI</name>
<evidence type="ECO:0000259" key="4">
    <source>
        <dbReference type="Pfam" id="PF04802"/>
    </source>
</evidence>
<feature type="compositionally biased region" description="Basic and acidic residues" evidence="3">
    <location>
        <begin position="1"/>
        <end position="19"/>
    </location>
</feature>
<organism evidence="6 7">
    <name type="scientific">Malassezia arunalokei</name>
    <dbReference type="NCBI Taxonomy" id="1514897"/>
    <lineage>
        <taxon>Eukaryota</taxon>
        <taxon>Fungi</taxon>
        <taxon>Dikarya</taxon>
        <taxon>Basidiomycota</taxon>
        <taxon>Ustilaginomycotina</taxon>
        <taxon>Malasseziomycetes</taxon>
        <taxon>Malasseziales</taxon>
        <taxon>Malasseziaceae</taxon>
        <taxon>Malassezia</taxon>
    </lineage>
</organism>
<evidence type="ECO:0000313" key="6">
    <source>
        <dbReference type="EMBL" id="WFD15501.1"/>
    </source>
</evidence>
<dbReference type="Gene3D" id="2.30.29.30">
    <property type="entry name" value="Pleckstrin-homology domain (PH domain)/Phosphotyrosine-binding domain (PTB)"/>
    <property type="match status" value="1"/>
</dbReference>
<dbReference type="InterPro" id="IPR011993">
    <property type="entry name" value="PH-like_dom_sf"/>
</dbReference>
<dbReference type="InterPro" id="IPR051137">
    <property type="entry name" value="PP4R3-like"/>
</dbReference>
<dbReference type="InterPro" id="IPR006887">
    <property type="entry name" value="P4R3-like_central_dom"/>
</dbReference>
<evidence type="ECO:0000256" key="1">
    <source>
        <dbReference type="ARBA" id="ARBA00004123"/>
    </source>
</evidence>
<sequence length="805" mass="91484">MCGHREAAMSPTDHEKQGTADEAAVPLSLSSTTSRGVYHQCGSGRRVKLYVLEHQAWADRGTGYCASVYDQDRGEALLVVRKEESCESLGEVADAAATTDSSSSGPEYMVVVSESLETDDYLLHAPVIKEDVYQRQHDTLMVWTDLEGQDMALSFQELEGCHEIWGFVTEVQQHFAMSRGLDFEKQEPLPPFDLPEPTLSALPSIRDKLHESSLHSSAMRENIVEWLLREDYVRKLVPLFEQAEALQDMLSLHALYGIMQTLFTINDNLITEYVLQDHDVYLAVAGMLEYRPDAPKEAHRAYLRDESRFHQIIEFDDPSIVSKIKETFRLIYLKDVMLVSFMDEAMLAMLNSLLFFYQNDIVHYCIHSDRVWEQIRRVFYQDCRTRDVILFLQQLCHMSRQLQLTSRVSLIRSLVEGGVLDMVSYALTQPDTCHAATDILMIMIEFDASCVRTHILNTCPSDMDARSPLFHTLVRVFHETHDTGLCGQMNEAWRLLLDANIDGMGMLAHQDDLDAYLAWMYEGPIEDLFAPLYQVPQLSTLAWDEPLSLSPHDQMLYLHLCDLWCCVMTHHPQRSRHYVLASDACSHIGSLLHVRDKHMRLAALRVLRAYAASQDLDLYQHLIDTQVLGHVLALLQREAPRDNLVSSACQSVLEQLRKDQAHPVLQHLMQTHASMLYQLRMNVTSHACITALIVQCERQRHAPDTTASTTSPPPTVSSDGDHHDNAYFADEEEAPAPYVSGTEPFPALVRRRKLSDDDVDDDDVLERVAKRKSISHELPARMERPAEASHSPRAVMADELGGERT</sequence>
<dbReference type="Pfam" id="PF04802">
    <property type="entry name" value="PP4R3"/>
    <property type="match status" value="1"/>
</dbReference>
<dbReference type="PANTHER" id="PTHR23318:SF0">
    <property type="entry name" value="SERINE_THREONINE-PROTEIN PHOSPHATASE 4 REGULATORY SUBUNIT 3"/>
    <property type="match status" value="1"/>
</dbReference>